<dbReference type="Gene3D" id="3.40.50.300">
    <property type="entry name" value="P-loop containing nucleotide triphosphate hydrolases"/>
    <property type="match status" value="1"/>
</dbReference>
<protein>
    <recommendedName>
        <fullName evidence="4">NACHT domain-containing protein</fullName>
    </recommendedName>
</protein>
<evidence type="ECO:0008006" key="4">
    <source>
        <dbReference type="Google" id="ProtNLM"/>
    </source>
</evidence>
<reference evidence="2" key="2">
    <citation type="submission" date="2022-10" db="EMBL/GenBank/DDBJ databases">
        <authorList>
            <consortium name="ENA_rothamsted_submissions"/>
            <consortium name="culmorum"/>
            <person name="King R."/>
        </authorList>
    </citation>
    <scope>NUCLEOTIDE SEQUENCE</scope>
</reference>
<organism evidence="2 3">
    <name type="scientific">Chironomus riparius</name>
    <dbReference type="NCBI Taxonomy" id="315576"/>
    <lineage>
        <taxon>Eukaryota</taxon>
        <taxon>Metazoa</taxon>
        <taxon>Ecdysozoa</taxon>
        <taxon>Arthropoda</taxon>
        <taxon>Hexapoda</taxon>
        <taxon>Insecta</taxon>
        <taxon>Pterygota</taxon>
        <taxon>Neoptera</taxon>
        <taxon>Endopterygota</taxon>
        <taxon>Diptera</taxon>
        <taxon>Nematocera</taxon>
        <taxon>Chironomoidea</taxon>
        <taxon>Chironomidae</taxon>
        <taxon>Chironominae</taxon>
        <taxon>Chironomus</taxon>
    </lineage>
</organism>
<feature type="region of interest" description="Disordered" evidence="1">
    <location>
        <begin position="1"/>
        <end position="31"/>
    </location>
</feature>
<sequence length="1023" mass="119597">MEMMRKNNEKETKKQKKEHKNEDDDNASCRMSTEQVRHALTVLPDPPKFQIKEFSPNVKSNKRALRDYKEIWTFSDCNKINFLGIKNDTNQTLAKFCQSFLPSDSNFMKFGQPDRRIEPTIDIQELRNHKQQNLFIHAAIKNRSDIIDKLFKYNFDIDHEDDVNLNVIDHLWINFINSKDISIENEILILLKANSKFPKENLGFEYEKAPDVVKKFIDTSEEMHQLIKNDYVRGIQKLLSRNNNLRYFYDRFNESAMFLALKKNQINSIEAIKDVLSINRSEKLSDIYGDLDLSIDCALSRHILVLNSRSIILNNTMASQECWKLINDAYNVLNKNEICSKILRIAATCEELFINFDFKEQNVCTKDKAADKTDGSAKINVNAKNLINSNKLATLCDFVQKLSHLVIKITFLDTNANIEPGKVTNPAHQGYKTTQDEKLNQVVKKVFKFYSKSNKNFDNFNYFKSADVKEVEKALKYLHDPENTVEYDDLIAPMKLRILSSKIIFQGQETTLNDMIGDDPNVLKFLTSENIQNILLRNEIIEIGELRQCENVIERKFLKIDVHNVEKDIKDHQNEPSMLQTIKNLIFFEPTKQENLQTSSFNDHQPETLSYQQVMSVEASKLFILIGSAGAGKTAAFRDLAVKLKKNFPNFWVGLVNIRKNSKVLEKYSNTGAELTAEDVINLFVEVFNIQSRFGIEIFKKMFKENKFILLIDEFDEIKAEKLDFMIKIIKFLKNNQLWISTRHHLALKLSKSIKFDAIYNLYPMTQHENESLIKQTLMTHKSFKLRTLDTEIPKDLINFIDFLEHSSHKINNPLTIEIITELYAENIIKLSQDSLNTYQALDAIYSRLETKFNDKIDLMLNWHKKRFSIDDIYQVYALKVMFGADYKDQLEDLAIMKNWKSEQRHWTEEEIESHGLLFVDSKDDENNVKFIHVSFAELFVSKFCLSFLFDNYFGIEDEEFEKTFNLLKFIASKRIYRNICNFLWDFIKNSDQNFHETVIKILKDGGNNESDPQSFLKSLFSN</sequence>
<gene>
    <name evidence="2" type="ORF">CHIRRI_LOCUS14061</name>
</gene>
<dbReference type="AlphaFoldDB" id="A0A9P0NRK5"/>
<feature type="compositionally biased region" description="Basic and acidic residues" evidence="1">
    <location>
        <begin position="1"/>
        <end position="12"/>
    </location>
</feature>
<dbReference type="InterPro" id="IPR027417">
    <property type="entry name" value="P-loop_NTPase"/>
</dbReference>
<proteinExistence type="predicted"/>
<accession>A0A9P0NRK5</accession>
<reference evidence="2" key="1">
    <citation type="submission" date="2022-01" db="EMBL/GenBank/DDBJ databases">
        <authorList>
            <person name="King R."/>
        </authorList>
    </citation>
    <scope>NUCLEOTIDE SEQUENCE</scope>
</reference>
<name>A0A9P0NRK5_9DIPT</name>
<keyword evidence="3" id="KW-1185">Reference proteome</keyword>
<evidence type="ECO:0000256" key="1">
    <source>
        <dbReference type="SAM" id="MobiDB-lite"/>
    </source>
</evidence>
<dbReference type="EMBL" id="OU895880">
    <property type="protein sequence ID" value="CAH1734770.1"/>
    <property type="molecule type" value="Genomic_DNA"/>
</dbReference>
<evidence type="ECO:0000313" key="2">
    <source>
        <dbReference type="EMBL" id="CAH1734770.1"/>
    </source>
</evidence>
<dbReference type="SUPFAM" id="SSF52540">
    <property type="entry name" value="P-loop containing nucleoside triphosphate hydrolases"/>
    <property type="match status" value="1"/>
</dbReference>
<evidence type="ECO:0000313" key="3">
    <source>
        <dbReference type="Proteomes" id="UP001153620"/>
    </source>
</evidence>
<dbReference type="Proteomes" id="UP001153620">
    <property type="component" value="Chromosome 4"/>
</dbReference>